<dbReference type="InterPro" id="IPR015947">
    <property type="entry name" value="PUA-like_sf"/>
</dbReference>
<feature type="transmembrane region" description="Helical" evidence="1">
    <location>
        <begin position="6"/>
        <end position="29"/>
    </location>
</feature>
<evidence type="ECO:0000256" key="1">
    <source>
        <dbReference type="SAM" id="Phobius"/>
    </source>
</evidence>
<keyword evidence="1" id="KW-0472">Membrane</keyword>
<gene>
    <name evidence="3" type="ORF">ACA1_072480</name>
</gene>
<dbReference type="Proteomes" id="UP000011083">
    <property type="component" value="Unassembled WGS sequence"/>
</dbReference>
<organism evidence="3 4">
    <name type="scientific">Acanthamoeba castellanii (strain ATCC 30010 / Neff)</name>
    <dbReference type="NCBI Taxonomy" id="1257118"/>
    <lineage>
        <taxon>Eukaryota</taxon>
        <taxon>Amoebozoa</taxon>
        <taxon>Discosea</taxon>
        <taxon>Longamoebia</taxon>
        <taxon>Centramoebida</taxon>
        <taxon>Acanthamoebidae</taxon>
        <taxon>Acanthamoeba</taxon>
    </lineage>
</organism>
<dbReference type="Pfam" id="PF02190">
    <property type="entry name" value="LON_substr_bdg"/>
    <property type="match status" value="1"/>
</dbReference>
<evidence type="ECO:0000313" key="3">
    <source>
        <dbReference type="EMBL" id="ELR23616.1"/>
    </source>
</evidence>
<reference evidence="3 4" key="1">
    <citation type="journal article" date="2013" name="Genome Biol.">
        <title>Genome of Acanthamoeba castellanii highlights extensive lateral gene transfer and early evolution of tyrosine kinase signaling.</title>
        <authorList>
            <person name="Clarke M."/>
            <person name="Lohan A.J."/>
            <person name="Liu B."/>
            <person name="Lagkouvardos I."/>
            <person name="Roy S."/>
            <person name="Zafar N."/>
            <person name="Bertelli C."/>
            <person name="Schilde C."/>
            <person name="Kianianmomeni A."/>
            <person name="Burglin T.R."/>
            <person name="Frech C."/>
            <person name="Turcotte B."/>
            <person name="Kopec K.O."/>
            <person name="Synnott J.M."/>
            <person name="Choo C."/>
            <person name="Paponov I."/>
            <person name="Finkler A."/>
            <person name="Soon Heng Tan C."/>
            <person name="Hutchins A.P."/>
            <person name="Weinmeier T."/>
            <person name="Rattei T."/>
            <person name="Chu J.S."/>
            <person name="Gimenez G."/>
            <person name="Irimia M."/>
            <person name="Rigden D.J."/>
            <person name="Fitzpatrick D.A."/>
            <person name="Lorenzo-Morales J."/>
            <person name="Bateman A."/>
            <person name="Chiu C.H."/>
            <person name="Tang P."/>
            <person name="Hegemann P."/>
            <person name="Fromm H."/>
            <person name="Raoult D."/>
            <person name="Greub G."/>
            <person name="Miranda-Saavedra D."/>
            <person name="Chen N."/>
            <person name="Nash P."/>
            <person name="Ginger M.L."/>
            <person name="Horn M."/>
            <person name="Schaap P."/>
            <person name="Caler L."/>
            <person name="Loftus B."/>
        </authorList>
    </citation>
    <scope>NUCLEOTIDE SEQUENCE [LARGE SCALE GENOMIC DNA]</scope>
    <source>
        <strain evidence="3 4">Neff</strain>
    </source>
</reference>
<evidence type="ECO:0000313" key="4">
    <source>
        <dbReference type="Proteomes" id="UP000011083"/>
    </source>
</evidence>
<keyword evidence="1" id="KW-1133">Transmembrane helix</keyword>
<protein>
    <recommendedName>
        <fullName evidence="2">Lon N-terminal domain-containing protein</fullName>
    </recommendedName>
</protein>
<evidence type="ECO:0000259" key="2">
    <source>
        <dbReference type="Pfam" id="PF02190"/>
    </source>
</evidence>
<dbReference type="InterPro" id="IPR046336">
    <property type="entry name" value="Lon_prtase_N_sf"/>
</dbReference>
<dbReference type="Gene3D" id="2.30.130.40">
    <property type="entry name" value="LON domain-like"/>
    <property type="match status" value="1"/>
</dbReference>
<dbReference type="GeneID" id="14924597"/>
<proteinExistence type="predicted"/>
<dbReference type="RefSeq" id="XP_004353144.1">
    <property type="nucleotide sequence ID" value="XM_004353092.1"/>
</dbReference>
<dbReference type="AlphaFoldDB" id="L8HGS8"/>
<dbReference type="EMBL" id="KB007857">
    <property type="protein sequence ID" value="ELR23616.1"/>
    <property type="molecule type" value="Genomic_DNA"/>
</dbReference>
<dbReference type="KEGG" id="acan:ACA1_072480"/>
<keyword evidence="4" id="KW-1185">Reference proteome</keyword>
<sequence>MDSNQMLSVPLFCAPIGSHFFCFLTVIFVPSSLAEKRERGGVASVVVFPGCLQPLSIFEPWAERLVHFVLNKVHKQRVFALLYTPSATDILAAEEAEQNRVGVLLRVVNAYYPNNPGSRFIVLVKSLHRVEIKSRYDHQALNFPMANVVRYLDHDELEASQVAPELMRQLPALVDDKEAEAEAEPEADPAAAA</sequence>
<dbReference type="SUPFAM" id="SSF88697">
    <property type="entry name" value="PUA domain-like"/>
    <property type="match status" value="1"/>
</dbReference>
<name>L8HGS8_ACACF</name>
<feature type="domain" description="Lon N-terminal" evidence="2">
    <location>
        <begin position="44"/>
        <end position="168"/>
    </location>
</feature>
<keyword evidence="1" id="KW-0812">Transmembrane</keyword>
<accession>L8HGS8</accession>
<dbReference type="InterPro" id="IPR003111">
    <property type="entry name" value="Lon_prtase_N"/>
</dbReference>
<dbReference type="VEuPathDB" id="AmoebaDB:ACA1_072480"/>